<evidence type="ECO:0000313" key="8">
    <source>
        <dbReference type="Proteomes" id="UP000265692"/>
    </source>
</evidence>
<dbReference type="AlphaFoldDB" id="A0A396S8P6"/>
<dbReference type="SUPFAM" id="SSF53850">
    <property type="entry name" value="Periplasmic binding protein-like II"/>
    <property type="match status" value="1"/>
</dbReference>
<keyword evidence="4" id="KW-0732">Signal</keyword>
<evidence type="ECO:0000256" key="5">
    <source>
        <dbReference type="SAM" id="MobiDB-lite"/>
    </source>
</evidence>
<dbReference type="GO" id="GO:0015833">
    <property type="term" value="P:peptide transport"/>
    <property type="evidence" value="ECO:0007669"/>
    <property type="project" value="TreeGrafter"/>
</dbReference>
<comment type="caution">
    <text evidence="7">The sequence shown here is derived from an EMBL/GenBank/DDBJ whole genome shotgun (WGS) entry which is preliminary data.</text>
</comment>
<evidence type="ECO:0000256" key="1">
    <source>
        <dbReference type="ARBA" id="ARBA00004193"/>
    </source>
</evidence>
<dbReference type="GO" id="GO:1904680">
    <property type="term" value="F:peptide transmembrane transporter activity"/>
    <property type="evidence" value="ECO:0007669"/>
    <property type="project" value="TreeGrafter"/>
</dbReference>
<comment type="subcellular location">
    <subcellularLocation>
        <location evidence="1">Cell membrane</location>
        <topology evidence="1">Lipid-anchor</topology>
    </subcellularLocation>
</comment>
<proteinExistence type="inferred from homology"/>
<keyword evidence="3" id="KW-0813">Transport</keyword>
<organism evidence="7 8">
    <name type="scientific">Ureibacillus yapensis</name>
    <dbReference type="NCBI Taxonomy" id="2304605"/>
    <lineage>
        <taxon>Bacteria</taxon>
        <taxon>Bacillati</taxon>
        <taxon>Bacillota</taxon>
        <taxon>Bacilli</taxon>
        <taxon>Bacillales</taxon>
        <taxon>Caryophanaceae</taxon>
        <taxon>Ureibacillus</taxon>
    </lineage>
</organism>
<sequence>MLILILFVLAACESGSNEPASKSESSNKTGEEGTPKEGGTLSFYDFDDPKTLDPHKSIASATNSRIGLVYNKLVTFATGPDNFSSDEIVPDLAKDWEISEDGKTYTFHLRDDVKWQNIAPVNGRAFTSEDVIATMERIKNLPGPQANSLVSVESIEAPDDYTVIFNLSEPYAPLLNQLASFVMWILPKEATEGKVDLDNTAIGTGPFILESWKRGVEASFKKNPDYFEEGKPYLDGVTIYPNGDSMTEVNAFRTGQTDVILTDSKIDFETLKKSVPDAQIQSEIVTASRLFINQTRKPLDNILVRQAMSKAIDREGAWKSIYGNGEYNGYVMPTLEDWALPLDERKEYQEYDPEGAKELLAEAGFPDGFEVSMIVTDGYGPQLVTLAEWVAEDLKEIGIKVNIEVLEYGTFFSERWPSKEYDIGIGLVTPVTDPSDSLDPFFKSDGYRNWQGVNDPKLDEMIKQQYLIVDRDERIKYINEIERYLFENVTNHVNLFAYHIHHFKQPYVKGFDPHSNYGYLFMKNVWLDK</sequence>
<accession>A0A396S8P6</accession>
<dbReference type="GO" id="GO:0043190">
    <property type="term" value="C:ATP-binding cassette (ABC) transporter complex"/>
    <property type="evidence" value="ECO:0007669"/>
    <property type="project" value="InterPro"/>
</dbReference>
<feature type="compositionally biased region" description="Polar residues" evidence="5">
    <location>
        <begin position="16"/>
        <end position="27"/>
    </location>
</feature>
<dbReference type="Proteomes" id="UP000265692">
    <property type="component" value="Unassembled WGS sequence"/>
</dbReference>
<dbReference type="EMBL" id="QWEI01000003">
    <property type="protein sequence ID" value="RHW37462.1"/>
    <property type="molecule type" value="Genomic_DNA"/>
</dbReference>
<protein>
    <submittedName>
        <fullName evidence="7">ABC transporter substrate-binding protein</fullName>
    </submittedName>
</protein>
<comment type="similarity">
    <text evidence="2">Belongs to the bacterial solute-binding protein 5 family.</text>
</comment>
<dbReference type="PANTHER" id="PTHR30290:SF9">
    <property type="entry name" value="OLIGOPEPTIDE-BINDING PROTEIN APPA"/>
    <property type="match status" value="1"/>
</dbReference>
<dbReference type="GO" id="GO:0042597">
    <property type="term" value="C:periplasmic space"/>
    <property type="evidence" value="ECO:0007669"/>
    <property type="project" value="UniProtKB-ARBA"/>
</dbReference>
<dbReference type="Gene3D" id="3.10.105.10">
    <property type="entry name" value="Dipeptide-binding Protein, Domain 3"/>
    <property type="match status" value="1"/>
</dbReference>
<evidence type="ECO:0000259" key="6">
    <source>
        <dbReference type="Pfam" id="PF00496"/>
    </source>
</evidence>
<reference evidence="7 8" key="1">
    <citation type="submission" date="2018-08" db="EMBL/GenBank/DDBJ databases">
        <title>Lysinibacillus sp. YLB-03 draft genome sequence.</title>
        <authorList>
            <person name="Yu L."/>
        </authorList>
    </citation>
    <scope>NUCLEOTIDE SEQUENCE [LARGE SCALE GENOMIC DNA]</scope>
    <source>
        <strain evidence="7 8">YLB-03</strain>
    </source>
</reference>
<dbReference type="InterPro" id="IPR000914">
    <property type="entry name" value="SBP_5_dom"/>
</dbReference>
<gene>
    <name evidence="7" type="ORF">D1B33_07930</name>
</gene>
<dbReference type="OrthoDB" id="9796817at2"/>
<dbReference type="PIRSF" id="PIRSF002741">
    <property type="entry name" value="MppA"/>
    <property type="match status" value="1"/>
</dbReference>
<dbReference type="InterPro" id="IPR039424">
    <property type="entry name" value="SBP_5"/>
</dbReference>
<evidence type="ECO:0000256" key="4">
    <source>
        <dbReference type="ARBA" id="ARBA00022729"/>
    </source>
</evidence>
<evidence type="ECO:0000256" key="3">
    <source>
        <dbReference type="ARBA" id="ARBA00022448"/>
    </source>
</evidence>
<keyword evidence="8" id="KW-1185">Reference proteome</keyword>
<dbReference type="Gene3D" id="3.40.190.10">
    <property type="entry name" value="Periplasmic binding protein-like II"/>
    <property type="match status" value="1"/>
</dbReference>
<dbReference type="CDD" id="cd00995">
    <property type="entry name" value="PBP2_NikA_DppA_OppA_like"/>
    <property type="match status" value="1"/>
</dbReference>
<feature type="region of interest" description="Disordered" evidence="5">
    <location>
        <begin position="16"/>
        <end position="44"/>
    </location>
</feature>
<evidence type="ECO:0000313" key="7">
    <source>
        <dbReference type="EMBL" id="RHW37462.1"/>
    </source>
</evidence>
<feature type="domain" description="Solute-binding protein family 5" evidence="6">
    <location>
        <begin position="87"/>
        <end position="447"/>
    </location>
</feature>
<dbReference type="PROSITE" id="PS01040">
    <property type="entry name" value="SBP_BACTERIAL_5"/>
    <property type="match status" value="1"/>
</dbReference>
<dbReference type="InterPro" id="IPR030678">
    <property type="entry name" value="Peptide/Ni-bd"/>
</dbReference>
<evidence type="ECO:0000256" key="2">
    <source>
        <dbReference type="ARBA" id="ARBA00005695"/>
    </source>
</evidence>
<dbReference type="Gene3D" id="3.90.76.10">
    <property type="entry name" value="Dipeptide-binding Protein, Domain 1"/>
    <property type="match status" value="1"/>
</dbReference>
<dbReference type="InterPro" id="IPR023765">
    <property type="entry name" value="SBP_5_CS"/>
</dbReference>
<dbReference type="RefSeq" id="WP_118875851.1">
    <property type="nucleotide sequence ID" value="NZ_QWEI01000003.1"/>
</dbReference>
<dbReference type="Pfam" id="PF00496">
    <property type="entry name" value="SBP_bac_5"/>
    <property type="match status" value="1"/>
</dbReference>
<name>A0A396S8P6_9BACL</name>
<dbReference type="PANTHER" id="PTHR30290">
    <property type="entry name" value="PERIPLASMIC BINDING COMPONENT OF ABC TRANSPORTER"/>
    <property type="match status" value="1"/>
</dbReference>